<evidence type="ECO:0000313" key="1">
    <source>
        <dbReference type="EMBL" id="MCM2569422.1"/>
    </source>
</evidence>
<keyword evidence="2" id="KW-1185">Reference proteome</keyword>
<proteinExistence type="predicted"/>
<dbReference type="RefSeq" id="WP_251352062.1">
    <property type="nucleotide sequence ID" value="NZ_JAMQGR010000026.1"/>
</dbReference>
<gene>
    <name evidence="1" type="ORF">NCG91_27720</name>
</gene>
<evidence type="ECO:0000313" key="2">
    <source>
        <dbReference type="Proteomes" id="UP001202243"/>
    </source>
</evidence>
<organism evidence="1 2">
    <name type="scientific">Janthinobacterium kumbetense</name>
    <dbReference type="NCBI Taxonomy" id="2950280"/>
    <lineage>
        <taxon>Bacteria</taxon>
        <taxon>Pseudomonadati</taxon>
        <taxon>Pseudomonadota</taxon>
        <taxon>Betaproteobacteria</taxon>
        <taxon>Burkholderiales</taxon>
        <taxon>Oxalobacteraceae</taxon>
        <taxon>Janthinobacterium</taxon>
    </lineage>
</organism>
<protein>
    <submittedName>
        <fullName evidence="1">BrnA antitoxin family protein</fullName>
    </submittedName>
</protein>
<sequence>MGITKKPGGAPPAAALAKFIEAAPDGAKPAKSPDDDSVQITLRLSREQLERLTQVAKRQGIPRASYIKRSVFIQLEADEQTKSSS</sequence>
<reference evidence="1 2" key="1">
    <citation type="submission" date="2022-06" db="EMBL/GenBank/DDBJ databases">
        <title>Janthinobacterium kumbetensis sp. nov., isolated from spring water in Turkey.</title>
        <authorList>
            <person name="Inan Bektas K."/>
            <person name="Belduz A.A."/>
            <person name="Canakci S."/>
            <person name="Nalcaoglu A."/>
            <person name="Ceylan E."/>
            <person name="Kati H."/>
        </authorList>
    </citation>
    <scope>NUCLEOTIDE SEQUENCE [LARGE SCALE GENOMIC DNA]</scope>
    <source>
        <strain evidence="1 2">GK</strain>
    </source>
</reference>
<accession>A0ABT0WZM3</accession>
<dbReference type="EMBL" id="JAMQGR010000026">
    <property type="protein sequence ID" value="MCM2569422.1"/>
    <property type="molecule type" value="Genomic_DNA"/>
</dbReference>
<name>A0ABT0WZM3_9BURK</name>
<comment type="caution">
    <text evidence="1">The sequence shown here is derived from an EMBL/GenBank/DDBJ whole genome shotgun (WGS) entry which is preliminary data.</text>
</comment>
<dbReference type="Proteomes" id="UP001202243">
    <property type="component" value="Unassembled WGS sequence"/>
</dbReference>